<gene>
    <name evidence="1" type="ORF">TrLO_g12504</name>
</gene>
<comment type="caution">
    <text evidence="1">The sequence shown here is derived from an EMBL/GenBank/DDBJ whole genome shotgun (WGS) entry which is preliminary data.</text>
</comment>
<dbReference type="EMBL" id="BRXW01000217">
    <property type="protein sequence ID" value="GMI14675.1"/>
    <property type="molecule type" value="Genomic_DNA"/>
</dbReference>
<accession>A0A9W7KXC2</accession>
<protein>
    <submittedName>
        <fullName evidence="1">Uncharacterized protein</fullName>
    </submittedName>
</protein>
<reference evidence="2" key="1">
    <citation type="journal article" date="2023" name="Commun. Biol.">
        <title>Genome analysis of Parmales, the sister group of diatoms, reveals the evolutionary specialization of diatoms from phago-mixotrophs to photoautotrophs.</title>
        <authorList>
            <person name="Ban H."/>
            <person name="Sato S."/>
            <person name="Yoshikawa S."/>
            <person name="Yamada K."/>
            <person name="Nakamura Y."/>
            <person name="Ichinomiya M."/>
            <person name="Sato N."/>
            <person name="Blanc-Mathieu R."/>
            <person name="Endo H."/>
            <person name="Kuwata A."/>
            <person name="Ogata H."/>
        </authorList>
    </citation>
    <scope>NUCLEOTIDE SEQUENCE [LARGE SCALE GENOMIC DNA]</scope>
    <source>
        <strain evidence="2">NIES 3700</strain>
    </source>
</reference>
<keyword evidence="2" id="KW-1185">Reference proteome</keyword>
<dbReference type="Proteomes" id="UP001165122">
    <property type="component" value="Unassembled WGS sequence"/>
</dbReference>
<evidence type="ECO:0000313" key="1">
    <source>
        <dbReference type="EMBL" id="GMI14675.1"/>
    </source>
</evidence>
<name>A0A9W7KXC2_9STRA</name>
<sequence>MFGETVAHIFRAVAYTFVFHLGFKLRGTISRLPNNDLEYFLVDTFFKGGLRTLFWYLFLTFRTTTYLFEEFFVEECRITNMCSTFISTYLLLWGDINLRQGIQGFFAQIIRTVYSSSQCSTLGTWAARY</sequence>
<proteinExistence type="predicted"/>
<dbReference type="AlphaFoldDB" id="A0A9W7KXC2"/>
<evidence type="ECO:0000313" key="2">
    <source>
        <dbReference type="Proteomes" id="UP001165122"/>
    </source>
</evidence>
<organism evidence="1 2">
    <name type="scientific">Triparma laevis f. longispina</name>
    <dbReference type="NCBI Taxonomy" id="1714387"/>
    <lineage>
        <taxon>Eukaryota</taxon>
        <taxon>Sar</taxon>
        <taxon>Stramenopiles</taxon>
        <taxon>Ochrophyta</taxon>
        <taxon>Bolidophyceae</taxon>
        <taxon>Parmales</taxon>
        <taxon>Triparmaceae</taxon>
        <taxon>Triparma</taxon>
    </lineage>
</organism>